<dbReference type="AlphaFoldDB" id="A0A371PCM8"/>
<dbReference type="Pfam" id="PF11662">
    <property type="entry name" value="DUF3263"/>
    <property type="match status" value="1"/>
</dbReference>
<dbReference type="EMBL" id="QUBR01000001">
    <property type="protein sequence ID" value="REK73685.1"/>
    <property type="molecule type" value="Genomic_DNA"/>
</dbReference>
<protein>
    <submittedName>
        <fullName evidence="1">DUF3263 domain-containing protein</fullName>
    </submittedName>
</protein>
<evidence type="ECO:0000313" key="2">
    <source>
        <dbReference type="Proteomes" id="UP000265581"/>
    </source>
</evidence>
<reference evidence="1 2" key="1">
    <citation type="submission" date="2018-08" db="EMBL/GenBank/DDBJ databases">
        <title>Aeromicrobium sp. M2KJ-4, whole genome shotgun sequence.</title>
        <authorList>
            <person name="Tuo L."/>
        </authorList>
    </citation>
    <scope>NUCLEOTIDE SEQUENCE [LARGE SCALE GENOMIC DNA]</scope>
    <source>
        <strain evidence="1 2">M2KJ-4</strain>
    </source>
</reference>
<accession>A0A371PCM8</accession>
<sequence>MSGPDDEVEPRLQALSERDREILELEKLWFKFAGAKEQAIRDRFNMTSTRYYQVLNSLIDTEPALAAEPVLVKRLRRLRSDRQRSRSARRLGIES</sequence>
<keyword evidence="2" id="KW-1185">Reference proteome</keyword>
<evidence type="ECO:0000313" key="1">
    <source>
        <dbReference type="EMBL" id="REK73685.1"/>
    </source>
</evidence>
<gene>
    <name evidence="1" type="ORF">DX116_09175</name>
</gene>
<dbReference type="InterPro" id="IPR021678">
    <property type="entry name" value="DUF3263"/>
</dbReference>
<proteinExistence type="predicted"/>
<dbReference type="OrthoDB" id="3268863at2"/>
<name>A0A371PCM8_9ACTN</name>
<comment type="caution">
    <text evidence="1">The sequence shown here is derived from an EMBL/GenBank/DDBJ whole genome shotgun (WGS) entry which is preliminary data.</text>
</comment>
<dbReference type="RefSeq" id="WP_119703795.1">
    <property type="nucleotide sequence ID" value="NZ_JBHSOI010000001.1"/>
</dbReference>
<organism evidence="1 2">
    <name type="scientific">Aeromicrobium endophyticum</name>
    <dbReference type="NCBI Taxonomy" id="2292704"/>
    <lineage>
        <taxon>Bacteria</taxon>
        <taxon>Bacillati</taxon>
        <taxon>Actinomycetota</taxon>
        <taxon>Actinomycetes</taxon>
        <taxon>Propionibacteriales</taxon>
        <taxon>Nocardioidaceae</taxon>
        <taxon>Aeromicrobium</taxon>
    </lineage>
</organism>
<dbReference type="Proteomes" id="UP000265581">
    <property type="component" value="Unassembled WGS sequence"/>
</dbReference>